<reference evidence="9 10" key="1">
    <citation type="submission" date="2023-03" db="EMBL/GenBank/DDBJ databases">
        <title>Paludisphaera mucosa sp. nov. a novel planctomycete from northern fen.</title>
        <authorList>
            <person name="Ivanova A."/>
        </authorList>
    </citation>
    <scope>NUCLEOTIDE SEQUENCE [LARGE SCALE GENOMIC DNA]</scope>
    <source>
        <strain evidence="9 10">Pla2</strain>
    </source>
</reference>
<proteinExistence type="predicted"/>
<feature type="domain" description="Arginine dihydrolase ArgZ/ArgE-like C-terminal second subdomain" evidence="7">
    <location>
        <begin position="201"/>
        <end position="411"/>
    </location>
</feature>
<accession>A0ABT6FDW6</accession>
<protein>
    <recommendedName>
        <fullName evidence="5">ornithine cyclodeaminase</fullName>
        <ecNumber evidence="5">4.3.1.12</ecNumber>
    </recommendedName>
</protein>
<dbReference type="EMBL" id="JARRAG010000002">
    <property type="protein sequence ID" value="MDG3005763.1"/>
    <property type="molecule type" value="Genomic_DNA"/>
</dbReference>
<keyword evidence="10" id="KW-1185">Reference proteome</keyword>
<organism evidence="9 10">
    <name type="scientific">Paludisphaera mucosa</name>
    <dbReference type="NCBI Taxonomy" id="3030827"/>
    <lineage>
        <taxon>Bacteria</taxon>
        <taxon>Pseudomonadati</taxon>
        <taxon>Planctomycetota</taxon>
        <taxon>Planctomycetia</taxon>
        <taxon>Isosphaerales</taxon>
        <taxon>Isosphaeraceae</taxon>
        <taxon>Paludisphaera</taxon>
    </lineage>
</organism>
<dbReference type="EC" id="4.3.1.12" evidence="5"/>
<dbReference type="InterPro" id="IPR005239">
    <property type="entry name" value="ArgZ/ArgE-like"/>
</dbReference>
<evidence type="ECO:0000313" key="9">
    <source>
        <dbReference type="EMBL" id="MDG3005763.1"/>
    </source>
</evidence>
<keyword evidence="3" id="KW-0520">NAD</keyword>
<evidence type="ECO:0000256" key="2">
    <source>
        <dbReference type="ARBA" id="ARBA00022741"/>
    </source>
</evidence>
<evidence type="ECO:0000259" key="6">
    <source>
        <dbReference type="Pfam" id="PF04455"/>
    </source>
</evidence>
<dbReference type="Proteomes" id="UP001216907">
    <property type="component" value="Unassembled WGS sequence"/>
</dbReference>
<keyword evidence="4" id="KW-0456">Lyase</keyword>
<dbReference type="RefSeq" id="WP_277862093.1">
    <property type="nucleotide sequence ID" value="NZ_JARRAG010000002.1"/>
</dbReference>
<evidence type="ECO:0000256" key="3">
    <source>
        <dbReference type="ARBA" id="ARBA00023027"/>
    </source>
</evidence>
<dbReference type="Gene3D" id="3.40.50.10690">
    <property type="entry name" value="putative lor/sdh protein like domains"/>
    <property type="match status" value="1"/>
</dbReference>
<dbReference type="Gene3D" id="2.40.420.10">
    <property type="entry name" value="conserved putative lor/sdh protein from methanococcus maripaludis s2 domain"/>
    <property type="match status" value="1"/>
</dbReference>
<feature type="domain" description="LOR/SDH bifunctional enzyme conserved" evidence="6">
    <location>
        <begin position="17"/>
        <end position="114"/>
    </location>
</feature>
<dbReference type="InterPro" id="IPR048964">
    <property type="entry name" value="ArgZ/ArgE-like_C_1st"/>
</dbReference>
<name>A0ABT6FDW6_9BACT</name>
<dbReference type="Pfam" id="PF21571">
    <property type="entry name" value="ArgZ-like_C_1st"/>
    <property type="match status" value="1"/>
</dbReference>
<evidence type="ECO:0000259" key="8">
    <source>
        <dbReference type="Pfam" id="PF21571"/>
    </source>
</evidence>
<evidence type="ECO:0000259" key="7">
    <source>
        <dbReference type="Pfam" id="PF21570"/>
    </source>
</evidence>
<dbReference type="CDD" id="cd12144">
    <property type="entry name" value="SDH_N_domain"/>
    <property type="match status" value="1"/>
</dbReference>
<dbReference type="Pfam" id="PF21570">
    <property type="entry name" value="ArgZ-like_C_2nd"/>
    <property type="match status" value="1"/>
</dbReference>
<evidence type="ECO:0000256" key="1">
    <source>
        <dbReference type="ARBA" id="ARBA00001911"/>
    </source>
</evidence>
<sequence>MASREKSSEARAAGSGEEIEVRGHIVDSLLLPKILDRILQMGGTFEIRECRIGVQRSDPSYARIGIRADTPEAVAEIIGDLVEHGASPVHPEDVRTVPADVAAAFPENFYSTTNQRTQVRVKGRWIDVEDQEMDCGVALDAAAGRARCIPMVHVELGMPIVVGHAGVRVLPEERSRETSLFGFMSSNVSSEKPKAVSLQGVADSIRATRADGKKVLLVGGPAIVHTGSAPHVARLIREGWIQTLFAGNALATHDIEQSLYGTSLGVSIAKGEAIEHGHEHHLRAINAIRRLGGIRAAVDQGVVTSGIMYECVKQGVDFVLAGSIRDDGPLPDVVTDVLVAQDRMRASVRDVGFALCIATALHSIATGNLLPAWVKVVCVDINPATVTKLADRGSFQTIGIVTDVEPFLRSLAAELTAGGAETGPGA</sequence>
<evidence type="ECO:0000256" key="4">
    <source>
        <dbReference type="ARBA" id="ARBA00023239"/>
    </source>
</evidence>
<evidence type="ECO:0000256" key="5">
    <source>
        <dbReference type="ARBA" id="ARBA00066346"/>
    </source>
</evidence>
<comment type="cofactor">
    <cofactor evidence="1">
        <name>NAD(+)</name>
        <dbReference type="ChEBI" id="CHEBI:57540"/>
    </cofactor>
</comment>
<evidence type="ECO:0000313" key="10">
    <source>
        <dbReference type="Proteomes" id="UP001216907"/>
    </source>
</evidence>
<keyword evidence="2" id="KW-0547">Nucleotide-binding</keyword>
<feature type="domain" description="Arginine dihydrolase ArgZ/ArgE-like C-terminal first subdomain" evidence="8">
    <location>
        <begin position="116"/>
        <end position="196"/>
    </location>
</feature>
<gene>
    <name evidence="9" type="ORF">PZE19_18400</name>
</gene>
<dbReference type="InterPro" id="IPR007545">
    <property type="entry name" value="LOR/SDH_bifunc_enz_cons_dom"/>
</dbReference>
<dbReference type="Pfam" id="PF04455">
    <property type="entry name" value="Saccharop_dh_N"/>
    <property type="match status" value="1"/>
</dbReference>
<dbReference type="InterPro" id="IPR048963">
    <property type="entry name" value="ArgZ/ArgE-like_C_2nd"/>
</dbReference>
<comment type="caution">
    <text evidence="9">The sequence shown here is derived from an EMBL/GenBank/DDBJ whole genome shotgun (WGS) entry which is preliminary data.</text>
</comment>
<dbReference type="NCBIfam" id="TIGR00300">
    <property type="entry name" value="TIGR00300 family protein"/>
    <property type="match status" value="1"/>
</dbReference>